<keyword evidence="2" id="KW-0479">Metal-binding</keyword>
<name>A0A1S8AS66_9EURY</name>
<gene>
    <name evidence="5" type="ORF">A6E15_18745</name>
</gene>
<protein>
    <submittedName>
        <fullName evidence="5">Creatininase</fullName>
    </submittedName>
</protein>
<keyword evidence="3" id="KW-0378">Hydrolase</keyword>
<evidence type="ECO:0000256" key="1">
    <source>
        <dbReference type="ARBA" id="ARBA00001947"/>
    </source>
</evidence>
<dbReference type="Pfam" id="PF02633">
    <property type="entry name" value="Creatininase"/>
    <property type="match status" value="1"/>
</dbReference>
<dbReference type="GO" id="GO:0009231">
    <property type="term" value="P:riboflavin biosynthetic process"/>
    <property type="evidence" value="ECO:0007669"/>
    <property type="project" value="TreeGrafter"/>
</dbReference>
<dbReference type="PANTHER" id="PTHR35005:SF1">
    <property type="entry name" value="2-AMINO-5-FORMYLAMINO-6-RIBOSYLAMINOPYRIMIDIN-4(3H)-ONE 5'-MONOPHOSPHATE DEFORMYLASE"/>
    <property type="match status" value="1"/>
</dbReference>
<comment type="cofactor">
    <cofactor evidence="1">
        <name>Zn(2+)</name>
        <dbReference type="ChEBI" id="CHEBI:29105"/>
    </cofactor>
</comment>
<dbReference type="GO" id="GO:0046872">
    <property type="term" value="F:metal ion binding"/>
    <property type="evidence" value="ECO:0007669"/>
    <property type="project" value="UniProtKB-KW"/>
</dbReference>
<dbReference type="RefSeq" id="WP_076148722.1">
    <property type="nucleotide sequence ID" value="NZ_LWLN01000002.1"/>
</dbReference>
<dbReference type="Proteomes" id="UP000189370">
    <property type="component" value="Unassembled WGS sequence"/>
</dbReference>
<dbReference type="STRING" id="301967.A6E15_18745"/>
<evidence type="ECO:0000256" key="2">
    <source>
        <dbReference type="ARBA" id="ARBA00022723"/>
    </source>
</evidence>
<dbReference type="Gene3D" id="3.40.50.10310">
    <property type="entry name" value="Creatininase"/>
    <property type="match status" value="1"/>
</dbReference>
<dbReference type="SUPFAM" id="SSF102215">
    <property type="entry name" value="Creatininase"/>
    <property type="match status" value="1"/>
</dbReference>
<keyword evidence="6" id="KW-1185">Reference proteome</keyword>
<evidence type="ECO:0000313" key="5">
    <source>
        <dbReference type="EMBL" id="OLZ39407.1"/>
    </source>
</evidence>
<dbReference type="PANTHER" id="PTHR35005">
    <property type="entry name" value="3-DEHYDRO-SCYLLO-INOSOSE HYDROLASE"/>
    <property type="match status" value="1"/>
</dbReference>
<sequence length="242" mass="25484">MQLETSSWTDIETAAPTTALVPVGSTEQHGPHAPVGTDTIIARAMASEADRTWDGESVVLPALPVGVAPYHGRFPGTLSVSTETLRRYARDVVESLADSSVETVVFVNGHGGNGETLSHLAREVTEADAIELEVSRWEWMRAVDEHVGHAGELETAVLLHLRPDDVGEPVAGDAAAWTDTVDGGVVHQFTDEFSENGAVGDATDASAEQGKAVFETAVEALVSFLERVGTVQQDPTAGSVSS</sequence>
<proteinExistence type="predicted"/>
<dbReference type="EMBL" id="LWLN01000002">
    <property type="protein sequence ID" value="OLZ39407.1"/>
    <property type="molecule type" value="Genomic_DNA"/>
</dbReference>
<comment type="caution">
    <text evidence="5">The sequence shown here is derived from an EMBL/GenBank/DDBJ whole genome shotgun (WGS) entry which is preliminary data.</text>
</comment>
<dbReference type="OrthoDB" id="46121at2157"/>
<dbReference type="AlphaFoldDB" id="A0A1S8AS66"/>
<keyword evidence="4" id="KW-0862">Zinc</keyword>
<evidence type="ECO:0000256" key="3">
    <source>
        <dbReference type="ARBA" id="ARBA00022801"/>
    </source>
</evidence>
<dbReference type="GO" id="GO:0016811">
    <property type="term" value="F:hydrolase activity, acting on carbon-nitrogen (but not peptide) bonds, in linear amides"/>
    <property type="evidence" value="ECO:0007669"/>
    <property type="project" value="TreeGrafter"/>
</dbReference>
<reference evidence="6" key="1">
    <citation type="submission" date="2016-04" db="EMBL/GenBank/DDBJ databases">
        <authorList>
            <person name="Chen S.-C."/>
            <person name="Lai M.-C."/>
        </authorList>
    </citation>
    <scope>NUCLEOTIDE SEQUENCE [LARGE SCALE GENOMIC DNA]</scope>
    <source>
        <strain evidence="6">AB14</strain>
    </source>
</reference>
<dbReference type="InterPro" id="IPR003785">
    <property type="entry name" value="Creatininase/forma_Hydrolase"/>
</dbReference>
<evidence type="ECO:0000256" key="4">
    <source>
        <dbReference type="ARBA" id="ARBA00022833"/>
    </source>
</evidence>
<organism evidence="5 6">
    <name type="scientific">Natrinema saccharevitans</name>
    <dbReference type="NCBI Taxonomy" id="301967"/>
    <lineage>
        <taxon>Archaea</taxon>
        <taxon>Methanobacteriati</taxon>
        <taxon>Methanobacteriota</taxon>
        <taxon>Stenosarchaea group</taxon>
        <taxon>Halobacteria</taxon>
        <taxon>Halobacteriales</taxon>
        <taxon>Natrialbaceae</taxon>
        <taxon>Natrinema</taxon>
    </lineage>
</organism>
<dbReference type="InterPro" id="IPR024087">
    <property type="entry name" value="Creatininase-like_sf"/>
</dbReference>
<accession>A0A1S8AS66</accession>
<evidence type="ECO:0000313" key="6">
    <source>
        <dbReference type="Proteomes" id="UP000189370"/>
    </source>
</evidence>